<dbReference type="Gene3D" id="2.40.10.10">
    <property type="entry name" value="Trypsin-like serine proteases"/>
    <property type="match status" value="2"/>
</dbReference>
<dbReference type="AlphaFoldDB" id="C2M9G0"/>
<proteinExistence type="predicted"/>
<reference evidence="1 2" key="1">
    <citation type="submission" date="2009-04" db="EMBL/GenBank/DDBJ databases">
        <authorList>
            <person name="Sebastian Y."/>
            <person name="Madupu R."/>
            <person name="Durkin A.S."/>
            <person name="Torralba M."/>
            <person name="Methe B."/>
            <person name="Sutton G.G."/>
            <person name="Strausberg R.L."/>
            <person name="Nelson K.E."/>
        </authorList>
    </citation>
    <scope>NUCLEOTIDE SEQUENCE [LARGE SCALE GENOMIC DNA]</scope>
    <source>
        <strain evidence="1 2">60-3</strain>
    </source>
</reference>
<dbReference type="RefSeq" id="WP_007364552.1">
    <property type="nucleotide sequence ID" value="NZ_ACLR01000023.1"/>
</dbReference>
<dbReference type="PANTHER" id="PTHR36234">
    <property type="entry name" value="LYSYL ENDOPEPTIDASE"/>
    <property type="match status" value="1"/>
</dbReference>
<dbReference type="EMBL" id="ACLR01000023">
    <property type="protein sequence ID" value="EEK17648.1"/>
    <property type="molecule type" value="Genomic_DNA"/>
</dbReference>
<keyword evidence="2" id="KW-1185">Reference proteome</keyword>
<evidence type="ECO:0000313" key="1">
    <source>
        <dbReference type="EMBL" id="EEK17648.1"/>
    </source>
</evidence>
<protein>
    <recommendedName>
        <fullName evidence="3">Peptidase S1 domain-containing protein</fullName>
    </recommendedName>
</protein>
<dbReference type="SUPFAM" id="SSF50494">
    <property type="entry name" value="Trypsin-like serine proteases"/>
    <property type="match status" value="1"/>
</dbReference>
<evidence type="ECO:0000313" key="2">
    <source>
        <dbReference type="Proteomes" id="UP000003303"/>
    </source>
</evidence>
<accession>C2M9G0</accession>
<dbReference type="PANTHER" id="PTHR36234:SF5">
    <property type="entry name" value="LYSYL ENDOPEPTIDASE"/>
    <property type="match status" value="1"/>
</dbReference>
<gene>
    <name evidence="1" type="ORF">PORUE0001_0455</name>
</gene>
<dbReference type="InterPro" id="IPR009003">
    <property type="entry name" value="Peptidase_S1_PA"/>
</dbReference>
<name>C2M9G0_9PORP</name>
<sequence length="975" mass="107663">MNHTFTSKLLAVAVVALSWVGGLVAQQSFGGVPAGFTASTAELRSAGSTPVVRVLPEFNVQDFRTARAWNKGQVQFKPLTIGRVVKTSIDFARQAQAIELEYGKEIYRLRVSSPGAKAMTLLYDDFFIPNDGGRLYIYTPDRSTLLGAYTHETHPKHGGFANEPLNGDEVIMEYEPGRTGAMPTLLVSGIGYIYNAKVDNNTNKLRIFFPGEDESGDPIPQIGINCPEGAEWQTEKTGVCQLIMYDEEGVGLCSGNLMNNTNQDFRPLILSAAHCISLTTRQEVAQKYLDKWTFVFHYEKPTCSNGSLALNRGKSIVGCDVRTFLPFLGMSDGLLLEAHTQVPENYRVYYNGWDRWSMVPKTPVVGIHHPMGDAKKISIADGPVRIGQWDTGDGEAGAKNAHFEFKYNHGATEGGSSGSSLFSADHLVVGTLTGGRTEGDDFYGRLKFHWDHFAKGDSTDRMDIYLDPKDGGQAKQLEGTWRNGLKPLQSVSNLKVEVTNTEAQLSWAAIDKNTIPAKWKVSYRIYRNGTFVKEVTDNKFTESREVALGDKSREGSVVYGVQVRYDYGGETLPDDGRNEGKAYTYGESDLLEQGAYWGNAVHTMTATPKASSNGVLVAWSEPANLQEVSLFGYPDPDKMEFIPYKHPKAELRGRYSTPNRYNLTVRIASDRFVGEASPTLYAVRLIPDTLINLPEPEKAQRYTIILRNGIARNDMLGGMAGVSYEQSFNVPEDWKPGEWVTVLLDKPFKIDPMSDLFIGYGIPNEDNAAGVVCVKNTNDAVRPYLDGFLLSGQMMVPVPETKFKGSTPPEEYHAMRFVFAPSDRVEKLEKFDCFAKGKVPVPFPKVKSYKLLKNDKVIAEGLTGNDYQDPTGSTTDTYTVEVVYENGGAYAPVGVSEVERSLEPVAYPTQLDATAQLYVDNSAEVLTLRILTVDGTNVMQIDQPGRIVDLSTLPAGQYVVVMQTATGTFTQYITK</sequence>
<dbReference type="Proteomes" id="UP000003303">
    <property type="component" value="Unassembled WGS sequence"/>
</dbReference>
<dbReference type="eggNOG" id="COG3591">
    <property type="taxonomic scope" value="Bacteria"/>
</dbReference>
<dbReference type="InterPro" id="IPR043504">
    <property type="entry name" value="Peptidase_S1_PA_chymotrypsin"/>
</dbReference>
<dbReference type="OrthoDB" id="9342482at2"/>
<organism evidence="1 2">
    <name type="scientific">Porphyromonas uenonis 60-3</name>
    <dbReference type="NCBI Taxonomy" id="596327"/>
    <lineage>
        <taxon>Bacteria</taxon>
        <taxon>Pseudomonadati</taxon>
        <taxon>Bacteroidota</taxon>
        <taxon>Bacteroidia</taxon>
        <taxon>Bacteroidales</taxon>
        <taxon>Porphyromonadaceae</taxon>
        <taxon>Porphyromonas</taxon>
    </lineage>
</organism>
<evidence type="ECO:0008006" key="3">
    <source>
        <dbReference type="Google" id="ProtNLM"/>
    </source>
</evidence>
<dbReference type="STRING" id="596327.PORUE0001_0455"/>
<dbReference type="MEROPS" id="S01.527"/>
<comment type="caution">
    <text evidence="1">The sequence shown here is derived from an EMBL/GenBank/DDBJ whole genome shotgun (WGS) entry which is preliminary data.</text>
</comment>